<dbReference type="eggNOG" id="ENOG50334GV">
    <property type="taxonomic scope" value="Bacteria"/>
</dbReference>
<feature type="transmembrane region" description="Helical" evidence="1">
    <location>
        <begin position="183"/>
        <end position="205"/>
    </location>
</feature>
<dbReference type="Gene3D" id="2.60.40.10">
    <property type="entry name" value="Immunoglobulins"/>
    <property type="match status" value="1"/>
</dbReference>
<feature type="transmembrane region" description="Helical" evidence="1">
    <location>
        <begin position="225"/>
        <end position="249"/>
    </location>
</feature>
<evidence type="ECO:0000313" key="3">
    <source>
        <dbReference type="Proteomes" id="UP000000377"/>
    </source>
</evidence>
<dbReference type="STRING" id="749414.SBI_04789"/>
<accession>D7C108</accession>
<keyword evidence="1" id="KW-1133">Transmembrane helix</keyword>
<keyword evidence="3" id="KW-1185">Reference proteome</keyword>
<name>D7C108_STRBB</name>
<dbReference type="InterPro" id="IPR013783">
    <property type="entry name" value="Ig-like_fold"/>
</dbReference>
<dbReference type="HOGENOM" id="CLU_643910_0_0_11"/>
<dbReference type="Proteomes" id="UP000000377">
    <property type="component" value="Chromosome"/>
</dbReference>
<dbReference type="KEGG" id="sbh:SBI_04789"/>
<keyword evidence="1" id="KW-0812">Transmembrane</keyword>
<dbReference type="GO" id="GO:0005975">
    <property type="term" value="P:carbohydrate metabolic process"/>
    <property type="evidence" value="ECO:0007669"/>
    <property type="project" value="UniProtKB-ARBA"/>
</dbReference>
<feature type="transmembrane region" description="Helical" evidence="1">
    <location>
        <begin position="114"/>
        <end position="136"/>
    </location>
</feature>
<protein>
    <recommendedName>
        <fullName evidence="4">Integral membrane protein</fullName>
    </recommendedName>
</protein>
<organism evidence="2 3">
    <name type="scientific">Streptomyces bingchenggensis (strain BCW-1)</name>
    <dbReference type="NCBI Taxonomy" id="749414"/>
    <lineage>
        <taxon>Bacteria</taxon>
        <taxon>Bacillati</taxon>
        <taxon>Actinomycetota</taxon>
        <taxon>Actinomycetes</taxon>
        <taxon>Kitasatosporales</taxon>
        <taxon>Streptomycetaceae</taxon>
        <taxon>Streptomyces</taxon>
    </lineage>
</organism>
<dbReference type="EMBL" id="CP002047">
    <property type="protein sequence ID" value="ADI07909.1"/>
    <property type="molecule type" value="Genomic_DNA"/>
</dbReference>
<feature type="transmembrane region" description="Helical" evidence="1">
    <location>
        <begin position="142"/>
        <end position="162"/>
    </location>
</feature>
<evidence type="ECO:0008006" key="4">
    <source>
        <dbReference type="Google" id="ProtNLM"/>
    </source>
</evidence>
<dbReference type="PATRIC" id="fig|749414.3.peg.4950"/>
<evidence type="ECO:0000256" key="1">
    <source>
        <dbReference type="SAM" id="Phobius"/>
    </source>
</evidence>
<keyword evidence="1" id="KW-0472">Membrane</keyword>
<proteinExistence type="predicted"/>
<reference evidence="2 3" key="1">
    <citation type="journal article" date="2010" name="J. Bacteriol.">
        <title>Genome sequence of the milbemycin-producing bacterium Streptomyces bingchenggensis.</title>
        <authorList>
            <person name="Wang X.J."/>
            <person name="Yan Y.J."/>
            <person name="Zhang B."/>
            <person name="An J."/>
            <person name="Wang J.J."/>
            <person name="Tian J."/>
            <person name="Jiang L."/>
            <person name="Chen Y.H."/>
            <person name="Huang S.X."/>
            <person name="Yin M."/>
            <person name="Zhang J."/>
            <person name="Gao A.L."/>
            <person name="Liu C.X."/>
            <person name="Zhu Z.X."/>
            <person name="Xiang W.S."/>
        </authorList>
    </citation>
    <scope>NUCLEOTIDE SEQUENCE [LARGE SCALE GENOMIC DNA]</scope>
    <source>
        <strain evidence="2 3">BCW-1</strain>
    </source>
</reference>
<dbReference type="AlphaFoldDB" id="D7C108"/>
<evidence type="ECO:0000313" key="2">
    <source>
        <dbReference type="EMBL" id="ADI07909.1"/>
    </source>
</evidence>
<gene>
    <name evidence="2" type="ordered locus">SBI_04789</name>
</gene>
<sequence>MGPERRLTRENDERERLVAVKAAEDATTAERHTHSGCECAECARDGHRRAVAAFLVLRDRFAAGEGLPAALAHSAEASRQWVSDELTQAARTTWDTGRAESFAWGGAVWRRTLYVVWGAVGALLIGQLATAVGAGWSAARTASLTVALLAAGLLTLAARLHRGSGGPLALLVGEDNRLSTSRAVAAAWLLFAVFAVLMLAVELAFAPEAGERTADGLAPGDAAGLLTVTALSCLAAVAARLVVAARVRAQRLQKVRALRPRAADLLTDDAGRGSLADAQYVVVQAVVLAFAAVRLAREPQRLPDLPWGLALLAAVSVLMYLAGKYTEGGRPTVLSVVRVRPEEGGFDRDAPIRTGDDIEIRGSGFVPPGAEEPDRLARMVVRIGAVHVQVPLVPVAGGFSNPTDTVLTVPVPVDVEPGRVEVQVVTAAGAETNRYPIDVLD</sequence>